<accession>A0A074WYU0</accession>
<dbReference type="PANTHER" id="PTHR39601">
    <property type="entry name" value="CHORIOGENIN HMINOR"/>
    <property type="match status" value="1"/>
</dbReference>
<keyword evidence="4" id="KW-1185">Reference proteome</keyword>
<dbReference type="Proteomes" id="UP000027730">
    <property type="component" value="Unassembled WGS sequence"/>
</dbReference>
<feature type="compositionally biased region" description="Basic and acidic residues" evidence="1">
    <location>
        <begin position="77"/>
        <end position="88"/>
    </location>
</feature>
<feature type="region of interest" description="Disordered" evidence="1">
    <location>
        <begin position="144"/>
        <end position="165"/>
    </location>
</feature>
<reference evidence="3 4" key="1">
    <citation type="journal article" date="2014" name="BMC Genomics">
        <title>Genome sequencing of four Aureobasidium pullulans varieties: biotechnological potential, stress tolerance, and description of new species.</title>
        <authorList>
            <person name="Gostin Ar C."/>
            <person name="Ohm R.A."/>
            <person name="Kogej T."/>
            <person name="Sonjak S."/>
            <person name="Turk M."/>
            <person name="Zajc J."/>
            <person name="Zalar P."/>
            <person name="Grube M."/>
            <person name="Sun H."/>
            <person name="Han J."/>
            <person name="Sharma A."/>
            <person name="Chiniquy J."/>
            <person name="Ngan C.Y."/>
            <person name="Lipzen A."/>
            <person name="Barry K."/>
            <person name="Grigoriev I.V."/>
            <person name="Gunde-Cimerman N."/>
        </authorList>
    </citation>
    <scope>NUCLEOTIDE SEQUENCE [LARGE SCALE GENOMIC DNA]</scope>
    <source>
        <strain evidence="3 4">CBS 147.97</strain>
    </source>
</reference>
<feature type="compositionally biased region" description="Low complexity" evidence="1">
    <location>
        <begin position="14"/>
        <end position="25"/>
    </location>
</feature>
<protein>
    <recommendedName>
        <fullName evidence="2">DUF8004 domain-containing protein</fullName>
    </recommendedName>
</protein>
<dbReference type="Pfam" id="PF26013">
    <property type="entry name" value="DUF8004"/>
    <property type="match status" value="1"/>
</dbReference>
<name>A0A074WYU0_9PEZI</name>
<dbReference type="EMBL" id="KL584703">
    <property type="protein sequence ID" value="KEQ76624.1"/>
    <property type="molecule type" value="Genomic_DNA"/>
</dbReference>
<evidence type="ECO:0000256" key="1">
    <source>
        <dbReference type="SAM" id="MobiDB-lite"/>
    </source>
</evidence>
<feature type="domain" description="DUF8004" evidence="2">
    <location>
        <begin position="228"/>
        <end position="319"/>
    </location>
</feature>
<feature type="region of interest" description="Disordered" evidence="1">
    <location>
        <begin position="14"/>
        <end position="88"/>
    </location>
</feature>
<sequence>MTPGLHCKTVLQLQDPTDQPQQVLLPGPPAPASHGSNVPNFSRILTIRAQASQSPVRSRKKPKQAAMRNPSKLSSVKRWDGQSHKSADWDGLRRDQELWQQDGDCLVHLYGQGKSKRGASFRTSYSLVEAAAGESFVNTYMASDSTSSTESLDGTTPSTSSTHSEYELYIPAPDDALREEAYSWHITTRNFFAYITNKPLVGAQLGKTFIDLLERIQLFCPNKISNSQDFLMYAQQQGYSKFVNRPDYALAFLNFAEKFKLRDVWIDAFAHCVGMNDQLDLSPEFGDVSKVTKALITRSYLEMDLHLGRVTKALRNFLEDELASTHLGLPTPARNHLERFRSFLHSYYVNKFGYWPPETGHIMDKGLLRSMHQEFQVLYDYLVDGDSSPDSSSRLPTGGICVVQNVDAFNSRHKYEPLPHPSPLLPDYHSLEYRTSSQKGLRSLRLTSKSSKVDQSVTARAALTAATNKISSNSALVRNYIYFESKLTFRPEEKLSVGDARKVRWIAIYSILQMLTNAIRAPKEVVAADVVPYHLCLLTTGMPPWNEDTKATTSQLSQARSIKIDSETSDESTFTIHPDCEDNDYFSHKTMPNRSDSLASLRPQPLRINTTSAVNRTSSIRSLHRSLTSNFSFPSRRASFRASSASNNALNSPSEQSAESHVNKRFSGYSFAISEEETLDYLNPQQPERTLAAPIYHLPEARTPTLDVFMLDTFAAPEAPSTPSSFTSSIMSPASASSDMWDHSPHSVSSDDMDAPSWYDRRSSGAGVYNMDHDSVCSDINRKSSSGSSCSCSGTASPTSDLSTLTASSAAAVTAKMFSFHAQSQQGAAQMPAWWGVAGDRTSPRSSISTLAKQQGQSLGLSVPEEVPEDGVMAFRTYSHEFIVERGVESTVDIFNAMRMLN</sequence>
<dbReference type="GeneID" id="25412999"/>
<dbReference type="HOGENOM" id="CLU_010761_3_0_1"/>
<dbReference type="AlphaFoldDB" id="A0A074WYU0"/>
<organism evidence="3 4">
    <name type="scientific">Aureobasidium namibiae CBS 147.97</name>
    <dbReference type="NCBI Taxonomy" id="1043004"/>
    <lineage>
        <taxon>Eukaryota</taxon>
        <taxon>Fungi</taxon>
        <taxon>Dikarya</taxon>
        <taxon>Ascomycota</taxon>
        <taxon>Pezizomycotina</taxon>
        <taxon>Dothideomycetes</taxon>
        <taxon>Dothideomycetidae</taxon>
        <taxon>Dothideales</taxon>
        <taxon>Saccotheciaceae</taxon>
        <taxon>Aureobasidium</taxon>
    </lineage>
</organism>
<dbReference type="RefSeq" id="XP_013431011.1">
    <property type="nucleotide sequence ID" value="XM_013575557.1"/>
</dbReference>
<gene>
    <name evidence="3" type="ORF">M436DRAFT_60450</name>
</gene>
<proteinExistence type="predicted"/>
<dbReference type="InterPro" id="IPR058317">
    <property type="entry name" value="DUF8004"/>
</dbReference>
<evidence type="ECO:0000313" key="4">
    <source>
        <dbReference type="Proteomes" id="UP000027730"/>
    </source>
</evidence>
<feature type="compositionally biased region" description="Polar residues" evidence="1">
    <location>
        <begin position="144"/>
        <end position="163"/>
    </location>
</feature>
<dbReference type="PANTHER" id="PTHR39601:SF1">
    <property type="entry name" value="CHORIOGENIN HMINOR"/>
    <property type="match status" value="1"/>
</dbReference>
<dbReference type="STRING" id="1043004.A0A074WYU0"/>
<dbReference type="OrthoDB" id="4114825at2759"/>
<evidence type="ECO:0000259" key="2">
    <source>
        <dbReference type="Pfam" id="PF26013"/>
    </source>
</evidence>
<evidence type="ECO:0000313" key="3">
    <source>
        <dbReference type="EMBL" id="KEQ76624.1"/>
    </source>
</evidence>